<feature type="compositionally biased region" description="Low complexity" evidence="4">
    <location>
        <begin position="610"/>
        <end position="623"/>
    </location>
</feature>
<name>A0A9P5S3N9_9FUNG</name>
<proteinExistence type="inferred from homology"/>
<dbReference type="SUPFAM" id="SSF51445">
    <property type="entry name" value="(Trans)glycosidases"/>
    <property type="match status" value="1"/>
</dbReference>
<feature type="compositionally biased region" description="Pro residues" evidence="4">
    <location>
        <begin position="660"/>
        <end position="675"/>
    </location>
</feature>
<dbReference type="InterPro" id="IPR001547">
    <property type="entry name" value="Glyco_hydro_5"/>
</dbReference>
<evidence type="ECO:0000256" key="3">
    <source>
        <dbReference type="ARBA" id="ARBA00023295"/>
    </source>
</evidence>
<dbReference type="GO" id="GO:1904462">
    <property type="term" value="P:ergosteryl 3-beta-D-glucoside catabolic process"/>
    <property type="evidence" value="ECO:0007669"/>
    <property type="project" value="TreeGrafter"/>
</dbReference>
<feature type="region of interest" description="Disordered" evidence="4">
    <location>
        <begin position="1422"/>
        <end position="1461"/>
    </location>
</feature>
<gene>
    <name evidence="6" type="ORF">BG015_001898</name>
</gene>
<dbReference type="SMART" id="SM00027">
    <property type="entry name" value="EH"/>
    <property type="match status" value="2"/>
</dbReference>
<feature type="compositionally biased region" description="Polar residues" evidence="4">
    <location>
        <begin position="480"/>
        <end position="515"/>
    </location>
</feature>
<feature type="compositionally biased region" description="Low complexity" evidence="4">
    <location>
        <begin position="516"/>
        <end position="538"/>
    </location>
</feature>
<dbReference type="Pfam" id="PF18564">
    <property type="entry name" value="Glyco_hydro_5_C"/>
    <property type="match status" value="1"/>
</dbReference>
<feature type="compositionally biased region" description="Polar residues" evidence="4">
    <location>
        <begin position="444"/>
        <end position="453"/>
    </location>
</feature>
<dbReference type="Gene3D" id="1.10.238.10">
    <property type="entry name" value="EF-hand"/>
    <property type="match status" value="2"/>
</dbReference>
<dbReference type="PANTHER" id="PTHR31308:SF5">
    <property type="entry name" value="ERGOSTERYL-BETA-GLUCOSIDASE"/>
    <property type="match status" value="1"/>
</dbReference>
<dbReference type="InterPro" id="IPR013780">
    <property type="entry name" value="Glyco_hydro_b"/>
</dbReference>
<accession>A0A9P5S3N9</accession>
<evidence type="ECO:0000313" key="7">
    <source>
        <dbReference type="Proteomes" id="UP000748756"/>
    </source>
</evidence>
<feature type="region of interest" description="Disordered" evidence="4">
    <location>
        <begin position="792"/>
        <end position="816"/>
    </location>
</feature>
<dbReference type="SUPFAM" id="SSF47473">
    <property type="entry name" value="EF-hand"/>
    <property type="match status" value="2"/>
</dbReference>
<keyword evidence="2" id="KW-0378">Hydrolase</keyword>
<dbReference type="InterPro" id="IPR017853">
    <property type="entry name" value="GH"/>
</dbReference>
<feature type="compositionally biased region" description="Basic and acidic residues" evidence="4">
    <location>
        <begin position="1452"/>
        <end position="1461"/>
    </location>
</feature>
<feature type="compositionally biased region" description="Low complexity" evidence="4">
    <location>
        <begin position="802"/>
        <end position="813"/>
    </location>
</feature>
<evidence type="ECO:0000256" key="1">
    <source>
        <dbReference type="ARBA" id="ARBA00005641"/>
    </source>
</evidence>
<feature type="region of interest" description="Disordered" evidence="4">
    <location>
        <begin position="444"/>
        <end position="686"/>
    </location>
</feature>
<reference evidence="6" key="1">
    <citation type="journal article" date="2020" name="Fungal Divers.">
        <title>Resolving the Mortierellaceae phylogeny through synthesis of multi-gene phylogenetics and phylogenomics.</title>
        <authorList>
            <person name="Vandepol N."/>
            <person name="Liber J."/>
            <person name="Desiro A."/>
            <person name="Na H."/>
            <person name="Kennedy M."/>
            <person name="Barry K."/>
            <person name="Grigoriev I.V."/>
            <person name="Miller A.N."/>
            <person name="O'Donnell K."/>
            <person name="Stajich J.E."/>
            <person name="Bonito G."/>
        </authorList>
    </citation>
    <scope>NUCLEOTIDE SEQUENCE</scope>
    <source>
        <strain evidence="6">NRRL 6426</strain>
    </source>
</reference>
<evidence type="ECO:0000256" key="2">
    <source>
        <dbReference type="ARBA" id="ARBA00022801"/>
    </source>
</evidence>
<dbReference type="GO" id="GO:0050295">
    <property type="term" value="F:steryl-beta-glucosidase activity"/>
    <property type="evidence" value="ECO:0007669"/>
    <property type="project" value="TreeGrafter"/>
</dbReference>
<dbReference type="Gene3D" id="2.60.40.1180">
    <property type="entry name" value="Golgi alpha-mannosidase II"/>
    <property type="match status" value="1"/>
</dbReference>
<dbReference type="CDD" id="cd00052">
    <property type="entry name" value="EH"/>
    <property type="match status" value="1"/>
</dbReference>
<dbReference type="Pfam" id="PF12763">
    <property type="entry name" value="EH"/>
    <property type="match status" value="1"/>
</dbReference>
<feature type="compositionally biased region" description="Low complexity" evidence="4">
    <location>
        <begin position="1434"/>
        <end position="1447"/>
    </location>
</feature>
<dbReference type="InterPro" id="IPR041036">
    <property type="entry name" value="GH5_C"/>
</dbReference>
<dbReference type="GO" id="GO:0000272">
    <property type="term" value="P:polysaccharide catabolic process"/>
    <property type="evidence" value="ECO:0007669"/>
    <property type="project" value="InterPro"/>
</dbReference>
<keyword evidence="3" id="KW-0326">Glycosidase</keyword>
<feature type="domain" description="EH" evidence="5">
    <location>
        <begin position="143"/>
        <end position="233"/>
    </location>
</feature>
<evidence type="ECO:0000313" key="6">
    <source>
        <dbReference type="EMBL" id="KAF9154076.1"/>
    </source>
</evidence>
<dbReference type="Proteomes" id="UP000748756">
    <property type="component" value="Unassembled WGS sequence"/>
</dbReference>
<dbReference type="InterPro" id="IPR011992">
    <property type="entry name" value="EF-hand-dom_pair"/>
</dbReference>
<feature type="domain" description="EH" evidence="5">
    <location>
        <begin position="19"/>
        <end position="78"/>
    </location>
</feature>
<evidence type="ECO:0000256" key="4">
    <source>
        <dbReference type="SAM" id="MobiDB-lite"/>
    </source>
</evidence>
<dbReference type="InterPro" id="IPR052066">
    <property type="entry name" value="Glycosphingolipid_Hydrolases"/>
</dbReference>
<comment type="caution">
    <text evidence="6">The sequence shown here is derived from an EMBL/GenBank/DDBJ whole genome shotgun (WGS) entry which is preliminary data.</text>
</comment>
<feature type="compositionally biased region" description="Pro residues" evidence="4">
    <location>
        <begin position="557"/>
        <end position="572"/>
    </location>
</feature>
<feature type="region of interest" description="Disordered" evidence="4">
    <location>
        <begin position="354"/>
        <end position="389"/>
    </location>
</feature>
<dbReference type="OrthoDB" id="9971853at2759"/>
<keyword evidence="7" id="KW-1185">Reference proteome</keyword>
<organism evidence="6 7">
    <name type="scientific">Linnemannia schmuckeri</name>
    <dbReference type="NCBI Taxonomy" id="64567"/>
    <lineage>
        <taxon>Eukaryota</taxon>
        <taxon>Fungi</taxon>
        <taxon>Fungi incertae sedis</taxon>
        <taxon>Mucoromycota</taxon>
        <taxon>Mortierellomycotina</taxon>
        <taxon>Mortierellomycetes</taxon>
        <taxon>Mortierellales</taxon>
        <taxon>Mortierellaceae</taxon>
        <taxon>Linnemannia</taxon>
    </lineage>
</organism>
<evidence type="ECO:0000259" key="5">
    <source>
        <dbReference type="PROSITE" id="PS50031"/>
    </source>
</evidence>
<feature type="compositionally biased region" description="Low complexity" evidence="4">
    <location>
        <begin position="582"/>
        <end position="602"/>
    </location>
</feature>
<dbReference type="Pfam" id="PF00150">
    <property type="entry name" value="Cellulase"/>
    <property type="match status" value="1"/>
</dbReference>
<dbReference type="EMBL" id="JAAAUQ010000136">
    <property type="protein sequence ID" value="KAF9154076.1"/>
    <property type="molecule type" value="Genomic_DNA"/>
</dbReference>
<dbReference type="InterPro" id="IPR000261">
    <property type="entry name" value="EH_dom"/>
</dbReference>
<dbReference type="Gene3D" id="3.20.20.80">
    <property type="entry name" value="Glycosidases"/>
    <property type="match status" value="2"/>
</dbReference>
<dbReference type="PROSITE" id="PS50031">
    <property type="entry name" value="EH"/>
    <property type="match status" value="2"/>
</dbReference>
<sequence>MQSSRMQVIQAQQQDHPTERQLYDTLWKQANPQGAARIGAVQAVEFLNLSGISPVTLAAVWDLTALNEQGQDYYDRNAFDAALRLIGHAQKGIPLSVAMLTVESRPTLNTAGLSDAAAYPLTAYNQFSGAPPAAAWPPLPVGEIKTYRDLFKNLDKENGVLKYDVVLHILLKSGLPTATLAKILALVDRRKRAELDEDEYVMAMYFVMCLKKKAITALPPSLPEEVKQICQVKELPSPNAELNYYNVLFNPNPNASERERELLAILQTQQQQQEKLQEVYLQQILENSKAAEQRIYQQSIDHSRATQEQLAPFLAANAFGNSPYAAIFAEGYNNAARQQQELMERLVAAHNPLPTTLPQVPADNPPAYSAQQPGAFFPTPSQQSGAFSPVPAFQQQYPQSSQYQQQPLQAYPVQLQQQQQQQAFQPQAMTAYTQQQQYNPYAQYTQQTPTSPGHQGAAAYQSYPPPPQGNPQYQKFAPGQLQQHPMSPGQPQQHSMSPGNPQQQPMSPGNPQYQFAQGHPAHQQQQPSSPGGPQQHTPPRQPQMYAQQQAVGSLSVPLPPTPTSPVGPPLPSRAPQDRNDYSITAATTVSTASTTTTSAISSVPPPLPRRPGQQQQYQPGGPQEIPVAGRAPQYREPISEEARRPFGAPQLRKNYNMTQPDPPTLHSTPPPPPPLATSSSSPSNRLRVEPDDIFLRDASNRAWLLRGVNLSGSCKFPRYPVSVPSHQGGPPFLQPRKLAHGQRTTVSNSSVPAASAAAVVTTATTLDANANGIHNAGDAEPGRNEDVNGNIRSVDETGTGGKTAETTITTDTGTGKDKDDNGLISFVGRPYELDEADEHLGRLKHWGFRMIRWVVTWEAVEHAGPGVYDQEFLDYTVKALLKAKEYGFKVMIDFHQDVWSRFSGGSGAPLWTFYAAGLDPHHFAATGAAAVHNTLQDNEPLLRMVWLTNYYKLACATMFTLFYAGKILAPNCTFDNGVNIQDYLQEHFLGAIQALVDRIHDCKDGEGRNLLEDDVVIGYDSWNEPSNGWIGLERLDVLPEQHDMRQGDMPTPLQSLMLGEGMTVQNVATFQLELVGPVKTGTRTIQPSAHPDAAALPRDKHPIKAWLHPTIRAEVDRKYGFRRDERFPRAGECLWAQHGVWSNKDRKVLQQDYFARGPLTSGDQPPLIQWVPNHWLPFAKRVIELVRSIHPTAILFLEPPVYVPAPDLITGTKAAKTPEEAPNKILLDNMVYTPHHYDDLVLLTKKYLGWVNIDLLGLSRGRHKSLYGSIIFGKKATESLFGRQIGEIQKECYGRLGKRPVLIGETGLHFDVGLNKSQQAGNIQSPTISNNTNNDKFKKPSIWKTFRFTSSKTNTTSGTTKTTTTTAAAVVPGRGLPVQSTQFVKAFDNILQGLDRTLAHYTLWNYTIENTKQFGDGWNGEDLSLYSAPPPPSSSTSTTTTTTTTTSADADETVHPLDRGGRAVEQFCRPYPVATVGRPTRIVFDRHFGTFQLWTKTDDQDQELQEQQKGGEVGKSEIYIPQLHFPDGPTKCRVEVSDGSWEWDTERQLLFWTYGSNATQSDNVGGTGGEHWLQVSRKI</sequence>
<comment type="similarity">
    <text evidence="1">Belongs to the glycosyl hydrolase 5 (cellulase A) family.</text>
</comment>
<protein>
    <recommendedName>
        <fullName evidence="5">EH domain-containing protein</fullName>
    </recommendedName>
</protein>
<dbReference type="PANTHER" id="PTHR31308">
    <property type="match status" value="1"/>
</dbReference>